<protein>
    <recommendedName>
        <fullName evidence="4">DUF4267 domain-containing protein</fullName>
    </recommendedName>
</protein>
<name>A0A084QPD4_STAC4</name>
<feature type="transmembrane region" description="Helical" evidence="1">
    <location>
        <begin position="106"/>
        <end position="125"/>
    </location>
</feature>
<dbReference type="OrthoDB" id="5216128at2759"/>
<feature type="transmembrane region" description="Helical" evidence="1">
    <location>
        <begin position="9"/>
        <end position="27"/>
    </location>
</feature>
<evidence type="ECO:0000256" key="1">
    <source>
        <dbReference type="SAM" id="Phobius"/>
    </source>
</evidence>
<feature type="transmembrane region" description="Helical" evidence="1">
    <location>
        <begin position="78"/>
        <end position="100"/>
    </location>
</feature>
<gene>
    <name evidence="2" type="ORF">S40285_05358</name>
</gene>
<proteinExistence type="predicted"/>
<evidence type="ECO:0000313" key="2">
    <source>
        <dbReference type="EMBL" id="KFA65819.1"/>
    </source>
</evidence>
<keyword evidence="3" id="KW-1185">Reference proteome</keyword>
<dbReference type="HOGENOM" id="CLU_144283_0_0_1"/>
<accession>A0A084QPD4</accession>
<dbReference type="Proteomes" id="UP000028524">
    <property type="component" value="Unassembled WGS sequence"/>
</dbReference>
<evidence type="ECO:0000313" key="3">
    <source>
        <dbReference type="Proteomes" id="UP000028524"/>
    </source>
</evidence>
<keyword evidence="1" id="KW-0472">Membrane</keyword>
<keyword evidence="1" id="KW-1133">Transmembrane helix</keyword>
<dbReference type="AlphaFoldDB" id="A0A084QPD4"/>
<dbReference type="OMA" id="EWGHWGY"/>
<sequence length="126" mass="13522">MPHPYYSHAMLGISCFPAAFGLGHILFPEAMMRAIEFPVPSDPAARALSRSLMAMLGARDIGASYVLYLIWRTKDQRLMGFGLLTALGFAVFDGVVSRALIGGGEWNHWSIAPVAAGVSAGLLGWI</sequence>
<dbReference type="InterPro" id="IPR025363">
    <property type="entry name" value="DUF4267"/>
</dbReference>
<dbReference type="EMBL" id="KL660551">
    <property type="protein sequence ID" value="KFA65819.1"/>
    <property type="molecule type" value="Genomic_DNA"/>
</dbReference>
<organism evidence="2 3">
    <name type="scientific">Stachybotrys chlorohalonatus (strain IBT 40285)</name>
    <dbReference type="NCBI Taxonomy" id="1283841"/>
    <lineage>
        <taxon>Eukaryota</taxon>
        <taxon>Fungi</taxon>
        <taxon>Dikarya</taxon>
        <taxon>Ascomycota</taxon>
        <taxon>Pezizomycotina</taxon>
        <taxon>Sordariomycetes</taxon>
        <taxon>Hypocreomycetidae</taxon>
        <taxon>Hypocreales</taxon>
        <taxon>Stachybotryaceae</taxon>
        <taxon>Stachybotrys</taxon>
    </lineage>
</organism>
<reference evidence="2 3" key="1">
    <citation type="journal article" date="2014" name="BMC Genomics">
        <title>Comparative genome sequencing reveals chemotype-specific gene clusters in the toxigenic black mold Stachybotrys.</title>
        <authorList>
            <person name="Semeiks J."/>
            <person name="Borek D."/>
            <person name="Otwinowski Z."/>
            <person name="Grishin N.V."/>
        </authorList>
    </citation>
    <scope>NUCLEOTIDE SEQUENCE [LARGE SCALE GENOMIC DNA]</scope>
    <source>
        <strain evidence="2 3">IBT 40285</strain>
    </source>
</reference>
<evidence type="ECO:0008006" key="4">
    <source>
        <dbReference type="Google" id="ProtNLM"/>
    </source>
</evidence>
<dbReference type="Pfam" id="PF14087">
    <property type="entry name" value="DUF4267"/>
    <property type="match status" value="1"/>
</dbReference>
<dbReference type="InParanoid" id="A0A084QPD4"/>
<keyword evidence="1" id="KW-0812">Transmembrane</keyword>